<reference evidence="5 6" key="1">
    <citation type="submission" date="2019-02" db="EMBL/GenBank/DDBJ databases">
        <title>Deep-cultivation of Planctomycetes and their phenomic and genomic characterization uncovers novel biology.</title>
        <authorList>
            <person name="Wiegand S."/>
            <person name="Jogler M."/>
            <person name="Boedeker C."/>
            <person name="Pinto D."/>
            <person name="Vollmers J."/>
            <person name="Rivas-Marin E."/>
            <person name="Kohn T."/>
            <person name="Peeters S.H."/>
            <person name="Heuer A."/>
            <person name="Rast P."/>
            <person name="Oberbeckmann S."/>
            <person name="Bunk B."/>
            <person name="Jeske O."/>
            <person name="Meyerdierks A."/>
            <person name="Storesund J.E."/>
            <person name="Kallscheuer N."/>
            <person name="Luecker S."/>
            <person name="Lage O.M."/>
            <person name="Pohl T."/>
            <person name="Merkel B.J."/>
            <person name="Hornburger P."/>
            <person name="Mueller R.-W."/>
            <person name="Bruemmer F."/>
            <person name="Labrenz M."/>
            <person name="Spormann A.M."/>
            <person name="Op den Camp H."/>
            <person name="Overmann J."/>
            <person name="Amann R."/>
            <person name="Jetten M.S.M."/>
            <person name="Mascher T."/>
            <person name="Medema M.H."/>
            <person name="Devos D.P."/>
            <person name="Kaster A.-K."/>
            <person name="Ovreas L."/>
            <person name="Rohde M."/>
            <person name="Galperin M.Y."/>
            <person name="Jogler C."/>
        </authorList>
    </citation>
    <scope>NUCLEOTIDE SEQUENCE [LARGE SCALE GENOMIC DNA]</scope>
    <source>
        <strain evidence="5 6">HG66A1</strain>
    </source>
</reference>
<protein>
    <recommendedName>
        <fullName evidence="4">DUF6311 domain-containing protein</fullName>
    </recommendedName>
</protein>
<dbReference type="PANTHER" id="PTHR44227">
    <property type="match status" value="1"/>
</dbReference>
<dbReference type="AlphaFoldDB" id="A0A517PNL4"/>
<dbReference type="InterPro" id="IPR052346">
    <property type="entry name" value="O-mannosyl-transferase_TMTC"/>
</dbReference>
<feature type="transmembrane region" description="Helical" evidence="3">
    <location>
        <begin position="404"/>
        <end position="423"/>
    </location>
</feature>
<sequence length="500" mass="56935">MFWVRDTPSADPDRNGVNLMNGQKRIELPWQIWQAIKSQQLPLISLALVVLVSYGAALTFDFVNWDDPWYVIHNPLIKSWQPENLQLVATKVVTRNYAPLTVFSFLVDHTLYGLWAGGYHLTNILLHLINVVLAYLLVTRLSGNRMVGWATAAVFAIHPVQVETVVWISSRKGLLSGAFILAALWYWLRKERTLEQNTWGFVCFIGALLSKALAVVVPAIVFCYDYWVAKVPFREAVKRQIFPGCCALLLLVITMLAQTSELGGVRDHFGMSKLEILSVDSVIMSKYVQMLIWPQSRSVLYDPPVSGIGQLVLLSVVCWLIAAALFVRMGRRNPLILFAGATFLLLLLPVLNLFPITTLMNDRYLYLPCIPFFALLFSGVYQILEQLKIRVIIGYFGRRRVSGYLVPAVFGVLALALFTRFSLQTSHYLSVWKNGMNLWQYTAQQVPQLPVVQIQLANSYHQRGESVQAVEILKRALRDTHPDRLDRERIEQKLQDWQAE</sequence>
<feature type="transmembrane region" description="Helical" evidence="3">
    <location>
        <begin position="334"/>
        <end position="358"/>
    </location>
</feature>
<organism evidence="5 6">
    <name type="scientific">Gimesia chilikensis</name>
    <dbReference type="NCBI Taxonomy" id="2605989"/>
    <lineage>
        <taxon>Bacteria</taxon>
        <taxon>Pseudomonadati</taxon>
        <taxon>Planctomycetota</taxon>
        <taxon>Planctomycetia</taxon>
        <taxon>Planctomycetales</taxon>
        <taxon>Planctomycetaceae</taxon>
        <taxon>Gimesia</taxon>
    </lineage>
</organism>
<keyword evidence="2" id="KW-0802">TPR repeat</keyword>
<evidence type="ECO:0000256" key="1">
    <source>
        <dbReference type="ARBA" id="ARBA00022737"/>
    </source>
</evidence>
<evidence type="ECO:0000313" key="6">
    <source>
        <dbReference type="Proteomes" id="UP000320421"/>
    </source>
</evidence>
<feature type="transmembrane region" description="Helical" evidence="3">
    <location>
        <begin position="305"/>
        <end position="327"/>
    </location>
</feature>
<feature type="transmembrane region" description="Helical" evidence="3">
    <location>
        <begin position="173"/>
        <end position="188"/>
    </location>
</feature>
<keyword evidence="6" id="KW-1185">Reference proteome</keyword>
<dbReference type="EMBL" id="CP036266">
    <property type="protein sequence ID" value="QDT20966.1"/>
    <property type="molecule type" value="Genomic_DNA"/>
</dbReference>
<keyword evidence="3" id="KW-0472">Membrane</keyword>
<feature type="transmembrane region" description="Helical" evidence="3">
    <location>
        <begin position="112"/>
        <end position="138"/>
    </location>
</feature>
<dbReference type="Proteomes" id="UP000320421">
    <property type="component" value="Chromosome"/>
</dbReference>
<evidence type="ECO:0000256" key="3">
    <source>
        <dbReference type="SAM" id="Phobius"/>
    </source>
</evidence>
<feature type="transmembrane region" description="Helical" evidence="3">
    <location>
        <begin position="200"/>
        <end position="221"/>
    </location>
</feature>
<gene>
    <name evidence="5" type="ORF">HG66A1_27580</name>
</gene>
<feature type="domain" description="DUF6311" evidence="4">
    <location>
        <begin position="125"/>
        <end position="278"/>
    </location>
</feature>
<dbReference type="PANTHER" id="PTHR44227:SF3">
    <property type="entry name" value="PROTEIN O-MANNOSYL-TRANSFERASE TMTC4"/>
    <property type="match status" value="1"/>
</dbReference>
<keyword evidence="3" id="KW-1133">Transmembrane helix</keyword>
<dbReference type="Pfam" id="PF19830">
    <property type="entry name" value="DUF6311"/>
    <property type="match status" value="1"/>
</dbReference>
<feature type="transmembrane region" description="Helical" evidence="3">
    <location>
        <begin position="147"/>
        <end position="167"/>
    </location>
</feature>
<accession>A0A517PNL4</accession>
<evidence type="ECO:0000259" key="4">
    <source>
        <dbReference type="Pfam" id="PF19830"/>
    </source>
</evidence>
<proteinExistence type="predicted"/>
<name>A0A517PNL4_9PLAN</name>
<evidence type="ECO:0000256" key="2">
    <source>
        <dbReference type="ARBA" id="ARBA00022803"/>
    </source>
</evidence>
<evidence type="ECO:0000313" key="5">
    <source>
        <dbReference type="EMBL" id="QDT20966.1"/>
    </source>
</evidence>
<feature type="transmembrane region" description="Helical" evidence="3">
    <location>
        <begin position="364"/>
        <end position="384"/>
    </location>
</feature>
<keyword evidence="1" id="KW-0677">Repeat</keyword>
<keyword evidence="3" id="KW-0812">Transmembrane</keyword>
<dbReference type="InterPro" id="IPR046278">
    <property type="entry name" value="DUF6311"/>
</dbReference>
<feature type="transmembrane region" description="Helical" evidence="3">
    <location>
        <begin position="41"/>
        <end position="60"/>
    </location>
</feature>